<evidence type="ECO:0000256" key="1">
    <source>
        <dbReference type="SAM" id="SignalP"/>
    </source>
</evidence>
<keyword evidence="1" id="KW-0732">Signal</keyword>
<dbReference type="Proteomes" id="UP001569177">
    <property type="component" value="Unassembled WGS sequence"/>
</dbReference>
<feature type="chain" id="PRO_5045218178" evidence="1">
    <location>
        <begin position="31"/>
        <end position="209"/>
    </location>
</feature>
<dbReference type="RefSeq" id="WP_017056826.1">
    <property type="nucleotide sequence ID" value="NZ_JBGONX010000026.1"/>
</dbReference>
<dbReference type="InterPro" id="IPR021675">
    <property type="entry name" value="DUF3261"/>
</dbReference>
<dbReference type="Pfam" id="PF11659">
    <property type="entry name" value="DUF3261"/>
    <property type="match status" value="1"/>
</dbReference>
<dbReference type="EMBL" id="JBGOOJ010000020">
    <property type="protein sequence ID" value="MEZ8091840.1"/>
    <property type="molecule type" value="Genomic_DNA"/>
</dbReference>
<proteinExistence type="predicted"/>
<evidence type="ECO:0000313" key="3">
    <source>
        <dbReference type="Proteomes" id="UP001569177"/>
    </source>
</evidence>
<evidence type="ECO:0000313" key="2">
    <source>
        <dbReference type="EMBL" id="MEZ8091840.1"/>
    </source>
</evidence>
<name>A0ABV4LL60_9VIBR</name>
<accession>A0ABV4LL60</accession>
<feature type="signal peptide" evidence="1">
    <location>
        <begin position="1"/>
        <end position="30"/>
    </location>
</feature>
<keyword evidence="3" id="KW-1185">Reference proteome</keyword>
<comment type="caution">
    <text evidence="2">The sequence shown here is derived from an EMBL/GenBank/DDBJ whole genome shotgun (WGS) entry which is preliminary data.</text>
</comment>
<reference evidence="2 3" key="1">
    <citation type="submission" date="2024-06" db="EMBL/GenBank/DDBJ databases">
        <authorList>
            <person name="Steensen K."/>
            <person name="Seneca J."/>
            <person name="Bartlau N."/>
            <person name="Yu A.X."/>
            <person name="Polz M.F."/>
        </authorList>
    </citation>
    <scope>NUCLEOTIDE SEQUENCE [LARGE SCALE GENOMIC DNA]</scope>
    <source>
        <strain evidence="2 3">5S240</strain>
    </source>
</reference>
<protein>
    <submittedName>
        <fullName evidence="2">DUF3261 domain-containing protein</fullName>
    </submittedName>
</protein>
<dbReference type="PROSITE" id="PS51257">
    <property type="entry name" value="PROKAR_LIPOPROTEIN"/>
    <property type="match status" value="1"/>
</dbReference>
<gene>
    <name evidence="2" type="ORF">ACED24_17415</name>
</gene>
<organism evidence="2 3">
    <name type="scientific">Vibrio kanaloae</name>
    <dbReference type="NCBI Taxonomy" id="170673"/>
    <lineage>
        <taxon>Bacteria</taxon>
        <taxon>Pseudomonadati</taxon>
        <taxon>Pseudomonadota</taxon>
        <taxon>Gammaproteobacteria</taxon>
        <taxon>Vibrionales</taxon>
        <taxon>Vibrionaceae</taxon>
        <taxon>Vibrio</taxon>
    </lineage>
</organism>
<sequence length="209" mass="22857">MNKTLKVTFATLMGILLTACSMVSQQPSGASVSINNDTELALPLPLPAELGYSLTASQLISATWETDTQQLPVQVEVTPDKVVLAGFSSWGTRILSLQYQNQVIDTQVLSGLGATLPQPEQVLFNLMLTLWPADAWAQPLQTIGWHLVDTDNTRTVFDDDQQAIIRIEYQAKVGEPKTSGDIVFKHLIQGYTITIQTLNSTIVDNPSKS</sequence>